<evidence type="ECO:0000259" key="2">
    <source>
        <dbReference type="Pfam" id="PF00188"/>
    </source>
</evidence>
<proteinExistence type="predicted"/>
<dbReference type="RefSeq" id="WP_188118742.1">
    <property type="nucleotide sequence ID" value="NZ_BOMP01000111.1"/>
</dbReference>
<evidence type="ECO:0000313" key="3">
    <source>
        <dbReference type="EMBL" id="GIE43657.1"/>
    </source>
</evidence>
<dbReference type="InterPro" id="IPR035940">
    <property type="entry name" value="CAP_sf"/>
</dbReference>
<evidence type="ECO:0000256" key="1">
    <source>
        <dbReference type="SAM" id="MobiDB-lite"/>
    </source>
</evidence>
<organism evidence="4 5">
    <name type="scientific">Actinoplanes lobatus</name>
    <dbReference type="NCBI Taxonomy" id="113568"/>
    <lineage>
        <taxon>Bacteria</taxon>
        <taxon>Bacillati</taxon>
        <taxon>Actinomycetota</taxon>
        <taxon>Actinomycetes</taxon>
        <taxon>Micromonosporales</taxon>
        <taxon>Micromonosporaceae</taxon>
        <taxon>Actinoplanes</taxon>
    </lineage>
</organism>
<feature type="domain" description="SCP" evidence="2">
    <location>
        <begin position="119"/>
        <end position="248"/>
    </location>
</feature>
<dbReference type="Pfam" id="PF00188">
    <property type="entry name" value="CAP"/>
    <property type="match status" value="1"/>
</dbReference>
<gene>
    <name evidence="3" type="ORF">Alo02nite_65550</name>
    <name evidence="4" type="ORF">BJ964_000016</name>
</gene>
<dbReference type="InterPro" id="IPR014044">
    <property type="entry name" value="CAP_dom"/>
</dbReference>
<evidence type="ECO:0000313" key="5">
    <source>
        <dbReference type="Proteomes" id="UP000590511"/>
    </source>
</evidence>
<protein>
    <submittedName>
        <fullName evidence="4">Uncharacterized protein YkwD</fullName>
    </submittedName>
</protein>
<evidence type="ECO:0000313" key="6">
    <source>
        <dbReference type="Proteomes" id="UP000631312"/>
    </source>
</evidence>
<feature type="compositionally biased region" description="Low complexity" evidence="1">
    <location>
        <begin position="97"/>
        <end position="109"/>
    </location>
</feature>
<dbReference type="Proteomes" id="UP000590511">
    <property type="component" value="Unassembled WGS sequence"/>
</dbReference>
<dbReference type="AlphaFoldDB" id="A0A7W7H897"/>
<feature type="region of interest" description="Disordered" evidence="1">
    <location>
        <begin position="36"/>
        <end position="109"/>
    </location>
</feature>
<feature type="compositionally biased region" description="Low complexity" evidence="1">
    <location>
        <begin position="71"/>
        <end position="85"/>
    </location>
</feature>
<dbReference type="PANTHER" id="PTHR31157">
    <property type="entry name" value="SCP DOMAIN-CONTAINING PROTEIN"/>
    <property type="match status" value="1"/>
</dbReference>
<dbReference type="SUPFAM" id="SSF55797">
    <property type="entry name" value="PR-1-like"/>
    <property type="match status" value="1"/>
</dbReference>
<keyword evidence="6" id="KW-1185">Reference proteome</keyword>
<dbReference type="Proteomes" id="UP000631312">
    <property type="component" value="Unassembled WGS sequence"/>
</dbReference>
<dbReference type="EMBL" id="BOMP01000111">
    <property type="protein sequence ID" value="GIE43657.1"/>
    <property type="molecule type" value="Genomic_DNA"/>
</dbReference>
<dbReference type="Gene3D" id="3.40.33.10">
    <property type="entry name" value="CAP"/>
    <property type="match status" value="1"/>
</dbReference>
<reference evidence="4 5" key="1">
    <citation type="submission" date="2020-08" db="EMBL/GenBank/DDBJ databases">
        <title>Sequencing the genomes of 1000 actinobacteria strains.</title>
        <authorList>
            <person name="Klenk H.-P."/>
        </authorList>
    </citation>
    <scope>NUCLEOTIDE SEQUENCE [LARGE SCALE GENOMIC DNA]</scope>
    <source>
        <strain evidence="4 5">DSM 43150</strain>
    </source>
</reference>
<accession>A0A7W7H897</accession>
<name>A0A7W7H897_9ACTN</name>
<dbReference type="PANTHER" id="PTHR31157:SF1">
    <property type="entry name" value="SCP DOMAIN-CONTAINING PROTEIN"/>
    <property type="match status" value="1"/>
</dbReference>
<reference evidence="3 6" key="2">
    <citation type="submission" date="2021-01" db="EMBL/GenBank/DDBJ databases">
        <title>Whole genome shotgun sequence of Actinoplanes lobatus NBRC 12513.</title>
        <authorList>
            <person name="Komaki H."/>
            <person name="Tamura T."/>
        </authorList>
    </citation>
    <scope>NUCLEOTIDE SEQUENCE [LARGE SCALE GENOMIC DNA]</scope>
    <source>
        <strain evidence="3 6">NBRC 12513</strain>
    </source>
</reference>
<dbReference type="CDD" id="cd05379">
    <property type="entry name" value="CAP_bacterial"/>
    <property type="match status" value="1"/>
</dbReference>
<sequence length="250" mass="25056">MPLSAAARFRYTLAAGSTAVVIGAGFLVAGLAHGGTGPAPDPRSLNTPLAAAESPDPSTAPSAGDVPGTTAAPSASASRKASPKVTVKKTSSRKTEATASTAKKTSAPATSGTVAEQVLAHINEARVAEGLGALTLNTKLSKAAALHTQLMIDGCGLSHQCSGEAGLGDRFSAQGVSWSTAGENIGFGSSGSSDAAMVRAANGLTDAMLAEVPPNDGHRKNLLNKSFTRIGLSIVRDSKGVTWMTQDFVG</sequence>
<comment type="caution">
    <text evidence="4">The sequence shown here is derived from an EMBL/GenBank/DDBJ whole genome shotgun (WGS) entry which is preliminary data.</text>
</comment>
<dbReference type="EMBL" id="JACHNC010000001">
    <property type="protein sequence ID" value="MBB4745855.1"/>
    <property type="molecule type" value="Genomic_DNA"/>
</dbReference>
<evidence type="ECO:0000313" key="4">
    <source>
        <dbReference type="EMBL" id="MBB4745855.1"/>
    </source>
</evidence>